<dbReference type="SUPFAM" id="SSF48464">
    <property type="entry name" value="ENTH/VHS domain"/>
    <property type="match status" value="1"/>
</dbReference>
<evidence type="ECO:0000259" key="6">
    <source>
        <dbReference type="PROSITE" id="PS50942"/>
    </source>
</evidence>
<dbReference type="CDD" id="cd03571">
    <property type="entry name" value="ENTH"/>
    <property type="match status" value="1"/>
</dbReference>
<dbReference type="InterPro" id="IPR008942">
    <property type="entry name" value="ENTH_VHS"/>
</dbReference>
<dbReference type="PROSITE" id="PS50942">
    <property type="entry name" value="ENTH"/>
    <property type="match status" value="1"/>
</dbReference>
<keyword evidence="4" id="KW-0968">Cytoplasmic vesicle</keyword>
<feature type="compositionally biased region" description="Basic and acidic residues" evidence="5">
    <location>
        <begin position="237"/>
        <end position="258"/>
    </location>
</feature>
<feature type="compositionally biased region" description="Basic and acidic residues" evidence="5">
    <location>
        <begin position="285"/>
        <end position="295"/>
    </location>
</feature>
<evidence type="ECO:0000256" key="5">
    <source>
        <dbReference type="SAM" id="MobiDB-lite"/>
    </source>
</evidence>
<evidence type="ECO:0000256" key="1">
    <source>
        <dbReference type="ARBA" id="ARBA00004132"/>
    </source>
</evidence>
<name>A0AAQ3KNM8_9LILI</name>
<comment type="subcellular location">
    <subcellularLocation>
        <location evidence="1">Cytoplasmic vesicle</location>
        <location evidence="1">Clathrin-coated vesicle</location>
    </subcellularLocation>
    <subcellularLocation>
        <location evidence="2">Golgi apparatus</location>
    </subcellularLocation>
</comment>
<feature type="region of interest" description="Disordered" evidence="5">
    <location>
        <begin position="185"/>
        <end position="295"/>
    </location>
</feature>
<evidence type="ECO:0000256" key="4">
    <source>
        <dbReference type="ARBA" id="ARBA00023329"/>
    </source>
</evidence>
<dbReference type="Gene3D" id="1.25.40.90">
    <property type="match status" value="1"/>
</dbReference>
<keyword evidence="3" id="KW-0333">Golgi apparatus</keyword>
<dbReference type="PANTHER" id="PTHR12276">
    <property type="entry name" value="EPSIN/ENT-RELATED"/>
    <property type="match status" value="1"/>
</dbReference>
<evidence type="ECO:0000313" key="7">
    <source>
        <dbReference type="EMBL" id="WOL09272.1"/>
    </source>
</evidence>
<dbReference type="GO" id="GO:0005886">
    <property type="term" value="C:plasma membrane"/>
    <property type="evidence" value="ECO:0007669"/>
    <property type="project" value="TreeGrafter"/>
</dbReference>
<dbReference type="GO" id="GO:0005543">
    <property type="term" value="F:phospholipid binding"/>
    <property type="evidence" value="ECO:0007669"/>
    <property type="project" value="TreeGrafter"/>
</dbReference>
<reference evidence="7 8" key="1">
    <citation type="submission" date="2023-10" db="EMBL/GenBank/DDBJ databases">
        <title>Chromosome-scale genome assembly provides insights into flower coloration mechanisms of Canna indica.</title>
        <authorList>
            <person name="Li C."/>
        </authorList>
    </citation>
    <scope>NUCLEOTIDE SEQUENCE [LARGE SCALE GENOMIC DNA]</scope>
    <source>
        <tissue evidence="7">Flower</tissue>
    </source>
</reference>
<feature type="domain" description="ENTH" evidence="6">
    <location>
        <begin position="35"/>
        <end position="168"/>
    </location>
</feature>
<evidence type="ECO:0000313" key="8">
    <source>
        <dbReference type="Proteomes" id="UP001327560"/>
    </source>
</evidence>
<organism evidence="7 8">
    <name type="scientific">Canna indica</name>
    <name type="common">Indian-shot</name>
    <dbReference type="NCBI Taxonomy" id="4628"/>
    <lineage>
        <taxon>Eukaryota</taxon>
        <taxon>Viridiplantae</taxon>
        <taxon>Streptophyta</taxon>
        <taxon>Embryophyta</taxon>
        <taxon>Tracheophyta</taxon>
        <taxon>Spermatophyta</taxon>
        <taxon>Magnoliopsida</taxon>
        <taxon>Liliopsida</taxon>
        <taxon>Zingiberales</taxon>
        <taxon>Cannaceae</taxon>
        <taxon>Canna</taxon>
    </lineage>
</organism>
<dbReference type="GO" id="GO:0005794">
    <property type="term" value="C:Golgi apparatus"/>
    <property type="evidence" value="ECO:0007669"/>
    <property type="project" value="UniProtKB-SubCell"/>
</dbReference>
<dbReference type="SMART" id="SM00273">
    <property type="entry name" value="ENTH"/>
    <property type="match status" value="1"/>
</dbReference>
<accession>A0AAQ3KNM8</accession>
<dbReference type="EMBL" id="CP136894">
    <property type="protein sequence ID" value="WOL09272.1"/>
    <property type="molecule type" value="Genomic_DNA"/>
</dbReference>
<dbReference type="Proteomes" id="UP001327560">
    <property type="component" value="Chromosome 5"/>
</dbReference>
<dbReference type="GO" id="GO:0030125">
    <property type="term" value="C:clathrin vesicle coat"/>
    <property type="evidence" value="ECO:0007669"/>
    <property type="project" value="TreeGrafter"/>
</dbReference>
<sequence length="295" mass="33234">MFPSSASTSMDTPFFYELRKQASFFLKEKLRTARLALTDVTPAQLLAEEATSASTSAPDAKTMRCISRAAFEVDDYWRIVEILHQKFEKFERKQWREAYNALILLEYLLTHGPQSIAEQFQLDKHIIEQLGNVEFVDERGFNWGLTVRGKTQRVLKLLENRQHLKEERELAMKITFGIQGFGSSDLTSSSSSSSPPPSSPSSPSSSPPSSPSFSTSSSISDHELVLKNNYGIRRRRSSGERDDVLLANSEKENSKCDAAKTPQTRRKGRAEERVLQELSSNKMLAVDESKPLLAH</sequence>
<dbReference type="GO" id="GO:0005768">
    <property type="term" value="C:endosome"/>
    <property type="evidence" value="ECO:0007669"/>
    <property type="project" value="TreeGrafter"/>
</dbReference>
<dbReference type="GO" id="GO:0006897">
    <property type="term" value="P:endocytosis"/>
    <property type="evidence" value="ECO:0007669"/>
    <property type="project" value="TreeGrafter"/>
</dbReference>
<dbReference type="PANTHER" id="PTHR12276:SF116">
    <property type="entry name" value="ENTH_VHS FAMILY PROTEIN"/>
    <property type="match status" value="1"/>
</dbReference>
<dbReference type="GO" id="GO:0030276">
    <property type="term" value="F:clathrin binding"/>
    <property type="evidence" value="ECO:0007669"/>
    <property type="project" value="TreeGrafter"/>
</dbReference>
<protein>
    <submittedName>
        <fullName evidence="7">Epsin-3-like</fullName>
    </submittedName>
</protein>
<evidence type="ECO:0000256" key="2">
    <source>
        <dbReference type="ARBA" id="ARBA00004555"/>
    </source>
</evidence>
<feature type="compositionally biased region" description="Pro residues" evidence="5">
    <location>
        <begin position="194"/>
        <end position="210"/>
    </location>
</feature>
<gene>
    <name evidence="7" type="ORF">Cni_G18025</name>
</gene>
<proteinExistence type="predicted"/>
<dbReference type="Pfam" id="PF01417">
    <property type="entry name" value="ENTH"/>
    <property type="match status" value="1"/>
</dbReference>
<evidence type="ECO:0000256" key="3">
    <source>
        <dbReference type="ARBA" id="ARBA00023034"/>
    </source>
</evidence>
<dbReference type="InterPro" id="IPR013809">
    <property type="entry name" value="ENTH"/>
</dbReference>
<keyword evidence="8" id="KW-1185">Reference proteome</keyword>
<dbReference type="AlphaFoldDB" id="A0AAQ3KNM8"/>